<reference evidence="2" key="1">
    <citation type="journal article" date="2023" name="Nat. Plants">
        <title>Single-cell RNA sequencing provides a high-resolution roadmap for understanding the multicellular compartmentation of specialized metabolism.</title>
        <authorList>
            <person name="Sun S."/>
            <person name="Shen X."/>
            <person name="Li Y."/>
            <person name="Li Y."/>
            <person name="Wang S."/>
            <person name="Li R."/>
            <person name="Zhang H."/>
            <person name="Shen G."/>
            <person name="Guo B."/>
            <person name="Wei J."/>
            <person name="Xu J."/>
            <person name="St-Pierre B."/>
            <person name="Chen S."/>
            <person name="Sun C."/>
        </authorList>
    </citation>
    <scope>NUCLEOTIDE SEQUENCE [LARGE SCALE GENOMIC DNA]</scope>
</reference>
<name>A0ACC0C317_CATRO</name>
<dbReference type="EMBL" id="CM044702">
    <property type="protein sequence ID" value="KAI5679300.1"/>
    <property type="molecule type" value="Genomic_DNA"/>
</dbReference>
<proteinExistence type="predicted"/>
<dbReference type="Proteomes" id="UP001060085">
    <property type="component" value="Linkage Group LG02"/>
</dbReference>
<comment type="caution">
    <text evidence="1">The sequence shown here is derived from an EMBL/GenBank/DDBJ whole genome shotgun (WGS) entry which is preliminary data.</text>
</comment>
<gene>
    <name evidence="1" type="ORF">M9H77_10250</name>
</gene>
<evidence type="ECO:0000313" key="2">
    <source>
        <dbReference type="Proteomes" id="UP001060085"/>
    </source>
</evidence>
<evidence type="ECO:0000313" key="1">
    <source>
        <dbReference type="EMBL" id="KAI5679300.1"/>
    </source>
</evidence>
<protein>
    <submittedName>
        <fullName evidence="1">Uncharacterized protein</fullName>
    </submittedName>
</protein>
<accession>A0ACC0C317</accession>
<organism evidence="1 2">
    <name type="scientific">Catharanthus roseus</name>
    <name type="common">Madagascar periwinkle</name>
    <name type="synonym">Vinca rosea</name>
    <dbReference type="NCBI Taxonomy" id="4058"/>
    <lineage>
        <taxon>Eukaryota</taxon>
        <taxon>Viridiplantae</taxon>
        <taxon>Streptophyta</taxon>
        <taxon>Embryophyta</taxon>
        <taxon>Tracheophyta</taxon>
        <taxon>Spermatophyta</taxon>
        <taxon>Magnoliopsida</taxon>
        <taxon>eudicotyledons</taxon>
        <taxon>Gunneridae</taxon>
        <taxon>Pentapetalae</taxon>
        <taxon>asterids</taxon>
        <taxon>lamiids</taxon>
        <taxon>Gentianales</taxon>
        <taxon>Apocynaceae</taxon>
        <taxon>Rauvolfioideae</taxon>
        <taxon>Vinceae</taxon>
        <taxon>Catharanthinae</taxon>
        <taxon>Catharanthus</taxon>
    </lineage>
</organism>
<sequence length="644" mass="71703">MAESSACLVRSFSQPYSSTSQDTEEGDPLRRALTASVSFGRFMSESLTWEKWSSFTQNRYKEEIEKYSKPGSVAEKKAYFEAHYKKKAAQKAAASLEEQNIAVNNIPVSSLVTNNESPIEMAKGQEGYGVATEDEVAENGPTSDFNSSVDEYGQGPVDQYKMESEKIEGMEQGKQPTFVENPAESSVLPEYGRSPLKGCRIESDQVEGTERGIEQPTFVENQGESFTLPEYGQSPILDCGIEDEQIYVTEQEDGHPSFIQKADEFSTLLEDAQYIIDQEEVKAPALETAAMDVSASSGKKKPVSSSAKASGPKQKSALWQPLKPTTLVQQPRNDGDQGTACSRKTVRESVEKKRSTPKSIHMSICLGSLAGNTNKSSSPESQKLNSRLFTNLSKTTRESSKQQTQTMASTCGVSKRLPVTPQRAIRSAKELNHPISRSRTADMKSESLYMRSSTSSTTHRMKAEHHIGSGSFSLRTEERARKREEKLQQKLSMEVTENERPQGRIRKDSKYVRQSITSQDKANTSSHPGVKHLDHQTEKGNIRRGDKDFRQSITSQREANANASSTRGMKHLELQAEKITRTHLCSPGVPRKQKYVQPDSTRPTWRHSIKDPLGKSHRPPTYPTKLLTPQKNSTNENTSPNTQL</sequence>
<keyword evidence="2" id="KW-1185">Reference proteome</keyword>